<sequence>MLINANTVVKSEKIILVPYENHHVPRYHQWMQSKELQQLTASEPLSLEEEYQMQQSWRQDEDKCTFIILDLAIYSPSGKDEDEISAMVGDVNLFFNDEDNKHSAEIEIMIAEPSARRKGFGKETLLCMMQYGVQTLKVQEFTAKIGFSNVASIQLFHKLGFKEVSRSEVFEEVTLKHSVAEQASTPQTGLPVFQIGPYRLKSS</sequence>
<keyword evidence="3" id="KW-0012">Acyltransferase</keyword>
<comment type="caution">
    <text evidence="5">The sequence shown here is derived from an EMBL/GenBank/DDBJ whole genome shotgun (WGS) entry which is preliminary data.</text>
</comment>
<dbReference type="PANTHER" id="PTHR13256">
    <property type="entry name" value="N-ACETYLTRANSFERASE 9"/>
    <property type="match status" value="1"/>
</dbReference>
<proteinExistence type="inferred from homology"/>
<evidence type="ECO:0000256" key="2">
    <source>
        <dbReference type="ARBA" id="ARBA00022679"/>
    </source>
</evidence>
<dbReference type="OrthoDB" id="5043642at2759"/>
<dbReference type="InterPro" id="IPR016181">
    <property type="entry name" value="Acyl_CoA_acyltransferase"/>
</dbReference>
<evidence type="ECO:0000313" key="6">
    <source>
        <dbReference type="Proteomes" id="UP000242188"/>
    </source>
</evidence>
<dbReference type="FunFam" id="3.40.630.30:FF:000132">
    <property type="entry name" value="N-acetyltransferase 9-like protein"/>
    <property type="match status" value="1"/>
</dbReference>
<dbReference type="InterPro" id="IPR000182">
    <property type="entry name" value="GNAT_dom"/>
</dbReference>
<dbReference type="GO" id="GO:0008080">
    <property type="term" value="F:N-acetyltransferase activity"/>
    <property type="evidence" value="ECO:0007669"/>
    <property type="project" value="InterPro"/>
</dbReference>
<dbReference type="SUPFAM" id="SSF55729">
    <property type="entry name" value="Acyl-CoA N-acyltransferases (Nat)"/>
    <property type="match status" value="1"/>
</dbReference>
<keyword evidence="6" id="KW-1185">Reference proteome</keyword>
<gene>
    <name evidence="5" type="ORF">KP79_PYT06073</name>
</gene>
<evidence type="ECO:0000256" key="3">
    <source>
        <dbReference type="ARBA" id="ARBA00023315"/>
    </source>
</evidence>
<protein>
    <submittedName>
        <fullName evidence="5">N-acetyltransferase 9-like protein</fullName>
    </submittedName>
</protein>
<dbReference type="Proteomes" id="UP000242188">
    <property type="component" value="Unassembled WGS sequence"/>
</dbReference>
<reference evidence="5 6" key="1">
    <citation type="journal article" date="2017" name="Nat. Ecol. Evol.">
        <title>Scallop genome provides insights into evolution of bilaterian karyotype and development.</title>
        <authorList>
            <person name="Wang S."/>
            <person name="Zhang J."/>
            <person name="Jiao W."/>
            <person name="Li J."/>
            <person name="Xun X."/>
            <person name="Sun Y."/>
            <person name="Guo X."/>
            <person name="Huan P."/>
            <person name="Dong B."/>
            <person name="Zhang L."/>
            <person name="Hu X."/>
            <person name="Sun X."/>
            <person name="Wang J."/>
            <person name="Zhao C."/>
            <person name="Wang Y."/>
            <person name="Wang D."/>
            <person name="Huang X."/>
            <person name="Wang R."/>
            <person name="Lv J."/>
            <person name="Li Y."/>
            <person name="Zhang Z."/>
            <person name="Liu B."/>
            <person name="Lu W."/>
            <person name="Hui Y."/>
            <person name="Liang J."/>
            <person name="Zhou Z."/>
            <person name="Hou R."/>
            <person name="Li X."/>
            <person name="Liu Y."/>
            <person name="Li H."/>
            <person name="Ning X."/>
            <person name="Lin Y."/>
            <person name="Zhao L."/>
            <person name="Xing Q."/>
            <person name="Dou J."/>
            <person name="Li Y."/>
            <person name="Mao J."/>
            <person name="Guo H."/>
            <person name="Dou H."/>
            <person name="Li T."/>
            <person name="Mu C."/>
            <person name="Jiang W."/>
            <person name="Fu Q."/>
            <person name="Fu X."/>
            <person name="Miao Y."/>
            <person name="Liu J."/>
            <person name="Yu Q."/>
            <person name="Li R."/>
            <person name="Liao H."/>
            <person name="Li X."/>
            <person name="Kong Y."/>
            <person name="Jiang Z."/>
            <person name="Chourrout D."/>
            <person name="Li R."/>
            <person name="Bao Z."/>
        </authorList>
    </citation>
    <scope>NUCLEOTIDE SEQUENCE [LARGE SCALE GENOMIC DNA]</scope>
    <source>
        <strain evidence="5 6">PY_sf001</strain>
    </source>
</reference>
<organism evidence="5 6">
    <name type="scientific">Mizuhopecten yessoensis</name>
    <name type="common">Japanese scallop</name>
    <name type="synonym">Patinopecten yessoensis</name>
    <dbReference type="NCBI Taxonomy" id="6573"/>
    <lineage>
        <taxon>Eukaryota</taxon>
        <taxon>Metazoa</taxon>
        <taxon>Spiralia</taxon>
        <taxon>Lophotrochozoa</taxon>
        <taxon>Mollusca</taxon>
        <taxon>Bivalvia</taxon>
        <taxon>Autobranchia</taxon>
        <taxon>Pteriomorphia</taxon>
        <taxon>Pectinida</taxon>
        <taxon>Pectinoidea</taxon>
        <taxon>Pectinidae</taxon>
        <taxon>Mizuhopecten</taxon>
    </lineage>
</organism>
<keyword evidence="2 5" id="KW-0808">Transferase</keyword>
<dbReference type="STRING" id="6573.A0A210PM02"/>
<dbReference type="PROSITE" id="PS51186">
    <property type="entry name" value="GNAT"/>
    <property type="match status" value="1"/>
</dbReference>
<evidence type="ECO:0000259" key="4">
    <source>
        <dbReference type="PROSITE" id="PS51186"/>
    </source>
</evidence>
<dbReference type="AlphaFoldDB" id="A0A210PM02"/>
<dbReference type="EMBL" id="NEDP02005588">
    <property type="protein sequence ID" value="OWF37494.1"/>
    <property type="molecule type" value="Genomic_DNA"/>
</dbReference>
<evidence type="ECO:0000313" key="5">
    <source>
        <dbReference type="EMBL" id="OWF37494.1"/>
    </source>
</evidence>
<dbReference type="Pfam" id="PF13302">
    <property type="entry name" value="Acetyltransf_3"/>
    <property type="match status" value="1"/>
</dbReference>
<evidence type="ECO:0000256" key="1">
    <source>
        <dbReference type="ARBA" id="ARBA00009342"/>
    </source>
</evidence>
<comment type="similarity">
    <text evidence="1">Belongs to the acetyltransferase family. GNAT subfamily.</text>
</comment>
<dbReference type="PANTHER" id="PTHR13256:SF16">
    <property type="entry name" value="ALPHA_BETA-TUBULIN-N-ACETYLTRANSFERASE 9"/>
    <property type="match status" value="1"/>
</dbReference>
<dbReference type="Gene3D" id="3.40.630.30">
    <property type="match status" value="1"/>
</dbReference>
<dbReference type="InterPro" id="IPR039135">
    <property type="entry name" value="NAT9-like"/>
</dbReference>
<feature type="domain" description="N-acetyltransferase" evidence="4">
    <location>
        <begin position="34"/>
        <end position="180"/>
    </location>
</feature>
<accession>A0A210PM02</accession>
<name>A0A210PM02_MIZYE</name>